<proteinExistence type="predicted"/>
<keyword evidence="1" id="KW-0808">Transferase</keyword>
<dbReference type="GO" id="GO:0032259">
    <property type="term" value="P:methylation"/>
    <property type="evidence" value="ECO:0007669"/>
    <property type="project" value="UniProtKB-KW"/>
</dbReference>
<organism evidence="1 2">
    <name type="scientific">Eiseniibacteriota bacterium</name>
    <dbReference type="NCBI Taxonomy" id="2212470"/>
    <lineage>
        <taxon>Bacteria</taxon>
        <taxon>Candidatus Eiseniibacteriota</taxon>
    </lineage>
</organism>
<sequence>METIAERIRDFHRANAAEWRQVEASGAAERSAAFYEGSQHYVYDLLSGNTSPAAVVEKLNQFDPLLLQSIQRHPGRNFLEFGGGLGVVCEIVARMGKQVHYLDIPGLVSRFAVWRFERLGLNIPFLCAQPDRIEIPGTYDVVFTDAVLEHLPPPLQLDAARALGAAVATDGLLIFLVDLSGPDEDFPMHHHVDIRALHGALEASGLRCESGRETFCSRWRRG</sequence>
<evidence type="ECO:0000313" key="1">
    <source>
        <dbReference type="EMBL" id="MBI5169402.1"/>
    </source>
</evidence>
<protein>
    <submittedName>
        <fullName evidence="1">Class I SAM-dependent methyltransferase</fullName>
    </submittedName>
</protein>
<dbReference type="InterPro" id="IPR029063">
    <property type="entry name" value="SAM-dependent_MTases_sf"/>
</dbReference>
<evidence type="ECO:0000313" key="2">
    <source>
        <dbReference type="Proteomes" id="UP000696931"/>
    </source>
</evidence>
<dbReference type="AlphaFoldDB" id="A0A933SC60"/>
<keyword evidence="1" id="KW-0489">Methyltransferase</keyword>
<reference evidence="1" key="1">
    <citation type="submission" date="2020-07" db="EMBL/GenBank/DDBJ databases">
        <title>Huge and variable diversity of episymbiotic CPR bacteria and DPANN archaea in groundwater ecosystems.</title>
        <authorList>
            <person name="He C.Y."/>
            <person name="Keren R."/>
            <person name="Whittaker M."/>
            <person name="Farag I.F."/>
            <person name="Doudna J."/>
            <person name="Cate J.H.D."/>
            <person name="Banfield J.F."/>
        </authorList>
    </citation>
    <scope>NUCLEOTIDE SEQUENCE</scope>
    <source>
        <strain evidence="1">NC_groundwater_1813_Pr3_B-0.1um_71_17</strain>
    </source>
</reference>
<accession>A0A933SC60</accession>
<comment type="caution">
    <text evidence="1">The sequence shown here is derived from an EMBL/GenBank/DDBJ whole genome shotgun (WGS) entry which is preliminary data.</text>
</comment>
<dbReference type="Gene3D" id="3.40.50.150">
    <property type="entry name" value="Vaccinia Virus protein VP39"/>
    <property type="match status" value="1"/>
</dbReference>
<dbReference type="GO" id="GO:0008168">
    <property type="term" value="F:methyltransferase activity"/>
    <property type="evidence" value="ECO:0007669"/>
    <property type="project" value="UniProtKB-KW"/>
</dbReference>
<dbReference type="Pfam" id="PF13489">
    <property type="entry name" value="Methyltransf_23"/>
    <property type="match status" value="1"/>
</dbReference>
<dbReference type="Proteomes" id="UP000696931">
    <property type="component" value="Unassembled WGS sequence"/>
</dbReference>
<dbReference type="SUPFAM" id="SSF53335">
    <property type="entry name" value="S-adenosyl-L-methionine-dependent methyltransferases"/>
    <property type="match status" value="1"/>
</dbReference>
<gene>
    <name evidence="1" type="ORF">HZA61_07945</name>
</gene>
<name>A0A933SC60_UNCEI</name>
<dbReference type="EMBL" id="JACRIW010000051">
    <property type="protein sequence ID" value="MBI5169402.1"/>
    <property type="molecule type" value="Genomic_DNA"/>
</dbReference>